<dbReference type="Gene3D" id="3.40.1280.10">
    <property type="match status" value="1"/>
</dbReference>
<dbReference type="GO" id="GO:0032259">
    <property type="term" value="P:methylation"/>
    <property type="evidence" value="ECO:0007669"/>
    <property type="project" value="UniProtKB-KW"/>
</dbReference>
<evidence type="ECO:0000256" key="10">
    <source>
        <dbReference type="ARBA" id="ARBA00025699"/>
    </source>
</evidence>
<keyword evidence="8 12" id="KW-0808">Transferase</keyword>
<dbReference type="Pfam" id="PF04452">
    <property type="entry name" value="Methyltrans_RNA"/>
    <property type="match status" value="1"/>
</dbReference>
<evidence type="ECO:0000256" key="9">
    <source>
        <dbReference type="ARBA" id="ARBA00022691"/>
    </source>
</evidence>
<name>A0ABZ2RTB7_9BACT</name>
<dbReference type="PANTHER" id="PTHR30027:SF3">
    <property type="entry name" value="16S RRNA (URACIL(1498)-N(3))-METHYLTRANSFERASE"/>
    <property type="match status" value="1"/>
</dbReference>
<evidence type="ECO:0000256" key="12">
    <source>
        <dbReference type="PIRNR" id="PIRNR015601"/>
    </source>
</evidence>
<comment type="catalytic activity">
    <reaction evidence="11 12">
        <text>uridine(1498) in 16S rRNA + S-adenosyl-L-methionine = N(3)-methyluridine(1498) in 16S rRNA + S-adenosyl-L-homocysteine + H(+)</text>
        <dbReference type="Rhea" id="RHEA:42920"/>
        <dbReference type="Rhea" id="RHEA-COMP:10283"/>
        <dbReference type="Rhea" id="RHEA-COMP:10284"/>
        <dbReference type="ChEBI" id="CHEBI:15378"/>
        <dbReference type="ChEBI" id="CHEBI:57856"/>
        <dbReference type="ChEBI" id="CHEBI:59789"/>
        <dbReference type="ChEBI" id="CHEBI:65315"/>
        <dbReference type="ChEBI" id="CHEBI:74502"/>
        <dbReference type="EC" id="2.1.1.193"/>
    </reaction>
</comment>
<comment type="subcellular location">
    <subcellularLocation>
        <location evidence="1 12">Cytoplasm</location>
    </subcellularLocation>
</comment>
<keyword evidence="9 12" id="KW-0949">S-adenosyl-L-methionine</keyword>
<dbReference type="NCBIfam" id="NF008701">
    <property type="entry name" value="PRK11713.5-5"/>
    <property type="match status" value="1"/>
</dbReference>
<keyword evidence="6 12" id="KW-0698">rRNA processing</keyword>
<dbReference type="InterPro" id="IPR029028">
    <property type="entry name" value="Alpha/beta_knot_MTases"/>
</dbReference>
<evidence type="ECO:0000256" key="2">
    <source>
        <dbReference type="ARBA" id="ARBA00005528"/>
    </source>
</evidence>
<dbReference type="EMBL" id="CP148067">
    <property type="protein sequence ID" value="WXL29351.1"/>
    <property type="molecule type" value="Genomic_DNA"/>
</dbReference>
<evidence type="ECO:0000313" key="15">
    <source>
        <dbReference type="Proteomes" id="UP001477443"/>
    </source>
</evidence>
<dbReference type="CDD" id="cd18084">
    <property type="entry name" value="RsmE-like"/>
    <property type="match status" value="1"/>
</dbReference>
<reference evidence="14" key="1">
    <citation type="submission" date="2024-03" db="EMBL/GenBank/DDBJ databases">
        <title>Complete genome sequence of Mycoplasma felifaucium Z921 isolated from the trachea of a cheetah.</title>
        <authorList>
            <person name="Spergser J."/>
        </authorList>
    </citation>
    <scope>NUCLEOTIDE SEQUENCE [LARGE SCALE GENOMIC DNA]</scope>
    <source>
        <strain evidence="14">Z921</strain>
    </source>
</reference>
<dbReference type="PANTHER" id="PTHR30027">
    <property type="entry name" value="RIBOSOMAL RNA SMALL SUBUNIT METHYLTRANSFERASE E"/>
    <property type="match status" value="1"/>
</dbReference>
<sequence length="224" mass="26364">MHRFFVKNKENDFFILDNEIMQHIKSARLEKDHFLCNYEGSFYECILEDKKAKILNKLEIDHEYRKQVILAVPIIKIKRYEWILQKATELGVTKIIPMNTKFTDQTIVKYDLAKKVDRFKEIIKNAAEQSFRNIIPEYTDIMTLEEILKTYQNFNLYFAYENTNAENQITHLQTNSVILVGPEGGFSKEEVELANQYACKIVSLGKTILRAETACLYMLSNIRE</sequence>
<evidence type="ECO:0000256" key="8">
    <source>
        <dbReference type="ARBA" id="ARBA00022679"/>
    </source>
</evidence>
<gene>
    <name evidence="14" type="ORF">WG617_01725</name>
</gene>
<dbReference type="Proteomes" id="UP001477443">
    <property type="component" value="Chromosome"/>
</dbReference>
<dbReference type="GO" id="GO:0008168">
    <property type="term" value="F:methyltransferase activity"/>
    <property type="evidence" value="ECO:0007669"/>
    <property type="project" value="UniProtKB-KW"/>
</dbReference>
<evidence type="ECO:0000256" key="7">
    <source>
        <dbReference type="ARBA" id="ARBA00022603"/>
    </source>
</evidence>
<evidence type="ECO:0000256" key="1">
    <source>
        <dbReference type="ARBA" id="ARBA00004496"/>
    </source>
</evidence>
<proteinExistence type="inferred from homology"/>
<dbReference type="SUPFAM" id="SSF75217">
    <property type="entry name" value="alpha/beta knot"/>
    <property type="match status" value="1"/>
</dbReference>
<feature type="domain" description="Ribosomal RNA small subunit methyltransferase E methyltransferase" evidence="13">
    <location>
        <begin position="65"/>
        <end position="222"/>
    </location>
</feature>
<comment type="function">
    <text evidence="10 12">Specifically methylates the N3 position of the uracil ring of uridine 1498 (m3U1498) in 16S rRNA. Acts on the fully assembled 30S ribosomal subunit.</text>
</comment>
<evidence type="ECO:0000256" key="4">
    <source>
        <dbReference type="ARBA" id="ARBA00013673"/>
    </source>
</evidence>
<accession>A0ABZ2RTB7</accession>
<evidence type="ECO:0000259" key="13">
    <source>
        <dbReference type="Pfam" id="PF04452"/>
    </source>
</evidence>
<keyword evidence="15" id="KW-1185">Reference proteome</keyword>
<dbReference type="RefSeq" id="WP_338822965.1">
    <property type="nucleotide sequence ID" value="NZ_CP148067.1"/>
</dbReference>
<dbReference type="InterPro" id="IPR029026">
    <property type="entry name" value="tRNA_m1G_MTases_N"/>
</dbReference>
<keyword evidence="5 12" id="KW-0963">Cytoplasm</keyword>
<evidence type="ECO:0000256" key="6">
    <source>
        <dbReference type="ARBA" id="ARBA00022552"/>
    </source>
</evidence>
<dbReference type="EC" id="2.1.1.193" evidence="3 12"/>
<evidence type="ECO:0000313" key="14">
    <source>
        <dbReference type="EMBL" id="WXL29351.1"/>
    </source>
</evidence>
<evidence type="ECO:0000256" key="3">
    <source>
        <dbReference type="ARBA" id="ARBA00012328"/>
    </source>
</evidence>
<comment type="similarity">
    <text evidence="2 12">Belongs to the RNA methyltransferase RsmE family.</text>
</comment>
<keyword evidence="7 12" id="KW-0489">Methyltransferase</keyword>
<evidence type="ECO:0000256" key="11">
    <source>
        <dbReference type="ARBA" id="ARBA00047944"/>
    </source>
</evidence>
<evidence type="ECO:0000256" key="5">
    <source>
        <dbReference type="ARBA" id="ARBA00022490"/>
    </source>
</evidence>
<dbReference type="InterPro" id="IPR006700">
    <property type="entry name" value="RsmE"/>
</dbReference>
<dbReference type="InterPro" id="IPR046886">
    <property type="entry name" value="RsmE_MTase_dom"/>
</dbReference>
<organism evidence="14 15">
    <name type="scientific">Mycoplasmopsis felifaucium</name>
    <dbReference type="NCBI Taxonomy" id="35768"/>
    <lineage>
        <taxon>Bacteria</taxon>
        <taxon>Bacillati</taxon>
        <taxon>Mycoplasmatota</taxon>
        <taxon>Mycoplasmoidales</taxon>
        <taxon>Metamycoplasmataceae</taxon>
        <taxon>Mycoplasmopsis</taxon>
    </lineage>
</organism>
<dbReference type="NCBIfam" id="TIGR00046">
    <property type="entry name" value="RsmE family RNA methyltransferase"/>
    <property type="match status" value="1"/>
</dbReference>
<protein>
    <recommendedName>
        <fullName evidence="4 12">Ribosomal RNA small subunit methyltransferase E</fullName>
        <ecNumber evidence="3 12">2.1.1.193</ecNumber>
    </recommendedName>
</protein>
<dbReference type="PIRSF" id="PIRSF015601">
    <property type="entry name" value="MTase_slr0722"/>
    <property type="match status" value="1"/>
</dbReference>